<dbReference type="RefSeq" id="XP_004412357.1">
    <property type="nucleotide sequence ID" value="XM_004412300.1"/>
</dbReference>
<keyword evidence="5" id="KW-0206">Cytoskeleton</keyword>
<evidence type="ECO:0000256" key="4">
    <source>
        <dbReference type="ARBA" id="ARBA00023203"/>
    </source>
</evidence>
<evidence type="ECO:0000256" key="6">
    <source>
        <dbReference type="ARBA" id="ARBA00025497"/>
    </source>
</evidence>
<dbReference type="Gene3D" id="1.20.5.520">
    <property type="entry name" value="Single helix bin"/>
    <property type="match status" value="1"/>
</dbReference>
<feature type="region of interest" description="Disordered" evidence="8">
    <location>
        <begin position="1"/>
        <end position="65"/>
    </location>
</feature>
<gene>
    <name evidence="10" type="primary">LOC101383906</name>
</gene>
<dbReference type="FunFam" id="1.20.5.520:FF:000001">
    <property type="entry name" value="Thymosin beta"/>
    <property type="match status" value="1"/>
</dbReference>
<evidence type="ECO:0000256" key="7">
    <source>
        <dbReference type="ARBA" id="ARBA00040579"/>
    </source>
</evidence>
<organism evidence="9 10">
    <name type="scientific">Odobenus rosmarus divergens</name>
    <name type="common">Pacific walrus</name>
    <dbReference type="NCBI Taxonomy" id="9708"/>
    <lineage>
        <taxon>Eukaryota</taxon>
        <taxon>Metazoa</taxon>
        <taxon>Chordata</taxon>
        <taxon>Craniata</taxon>
        <taxon>Vertebrata</taxon>
        <taxon>Euteleostomi</taxon>
        <taxon>Mammalia</taxon>
        <taxon>Eutheria</taxon>
        <taxon>Laurasiatheria</taxon>
        <taxon>Carnivora</taxon>
        <taxon>Caniformia</taxon>
        <taxon>Pinnipedia</taxon>
        <taxon>Odobenidae</taxon>
        <taxon>Odobenus</taxon>
    </lineage>
</organism>
<keyword evidence="9" id="KW-1185">Reference proteome</keyword>
<comment type="similarity">
    <text evidence="2">Belongs to the thymosin beta family.</text>
</comment>
<dbReference type="GO" id="GO:0007015">
    <property type="term" value="P:actin filament organization"/>
    <property type="evidence" value="ECO:0007669"/>
    <property type="project" value="InterPro"/>
</dbReference>
<evidence type="ECO:0000313" key="10">
    <source>
        <dbReference type="RefSeq" id="XP_004412357.1"/>
    </source>
</evidence>
<feature type="compositionally biased region" description="Acidic residues" evidence="8">
    <location>
        <begin position="50"/>
        <end position="64"/>
    </location>
</feature>
<dbReference type="Pfam" id="PF01290">
    <property type="entry name" value="Thymosin"/>
    <property type="match status" value="1"/>
</dbReference>
<proteinExistence type="inferred from homology"/>
<dbReference type="Proteomes" id="UP000245340">
    <property type="component" value="Unplaced"/>
</dbReference>
<evidence type="ECO:0000256" key="3">
    <source>
        <dbReference type="ARBA" id="ARBA00022490"/>
    </source>
</evidence>
<dbReference type="PANTHER" id="PTHR12021">
    <property type="entry name" value="THYMOSIN BETA"/>
    <property type="match status" value="1"/>
</dbReference>
<evidence type="ECO:0000256" key="2">
    <source>
        <dbReference type="ARBA" id="ARBA00009511"/>
    </source>
</evidence>
<name>A0A9B0LVP1_ODORO</name>
<dbReference type="InterPro" id="IPR001152">
    <property type="entry name" value="Beta-thymosin"/>
</dbReference>
<keyword evidence="3" id="KW-0963">Cytoplasm</keyword>
<protein>
    <recommendedName>
        <fullName evidence="7">Thymosin beta-10</fullName>
    </recommendedName>
</protein>
<dbReference type="GO" id="GO:0005856">
    <property type="term" value="C:cytoskeleton"/>
    <property type="evidence" value="ECO:0007669"/>
    <property type="project" value="UniProtKB-SubCell"/>
</dbReference>
<keyword evidence="4" id="KW-0009">Actin-binding</keyword>
<comment type="function">
    <text evidence="6">Plays an important role in the organization of the cytoskeleton. Binds to and sequesters actin monomers (G actin) and therefore inhibits actin polymerization.</text>
</comment>
<dbReference type="InterPro" id="IPR038386">
    <property type="entry name" value="Beta-thymosin_sf"/>
</dbReference>
<dbReference type="SMART" id="SM00152">
    <property type="entry name" value="THY"/>
    <property type="match status" value="1"/>
</dbReference>
<evidence type="ECO:0000256" key="5">
    <source>
        <dbReference type="ARBA" id="ARBA00023212"/>
    </source>
</evidence>
<dbReference type="GO" id="GO:0006914">
    <property type="term" value="P:autophagy"/>
    <property type="evidence" value="ECO:0007669"/>
    <property type="project" value="UniProtKB-KW"/>
</dbReference>
<dbReference type="GO" id="GO:0005737">
    <property type="term" value="C:cytoplasm"/>
    <property type="evidence" value="ECO:0007669"/>
    <property type="project" value="TreeGrafter"/>
</dbReference>
<dbReference type="GO" id="GO:0019787">
    <property type="term" value="F:ubiquitin-like protein transferase activity"/>
    <property type="evidence" value="ECO:0007669"/>
    <property type="project" value="InterPro"/>
</dbReference>
<dbReference type="GO" id="GO:0030334">
    <property type="term" value="P:regulation of cell migration"/>
    <property type="evidence" value="ECO:0007669"/>
    <property type="project" value="TreeGrafter"/>
</dbReference>
<dbReference type="GO" id="GO:0003785">
    <property type="term" value="F:actin monomer binding"/>
    <property type="evidence" value="ECO:0007669"/>
    <property type="project" value="InterPro"/>
</dbReference>
<dbReference type="AlphaFoldDB" id="A0A9B0LVP1"/>
<reference evidence="10" key="1">
    <citation type="submission" date="2025-08" db="UniProtKB">
        <authorList>
            <consortium name="RefSeq"/>
        </authorList>
    </citation>
    <scope>IDENTIFICATION</scope>
</reference>
<accession>A0A9B0LVP1</accession>
<sequence>MADKPDMGGIASFNKAKLKKMETKKKNTLPTKETTGQKKQRRRDIKPFDDADDTDADVDDDDDNKNELKEMENIFVQYSIKYSMFYVLSTPLIHLQFYKENRNWIKLSNGLCRRINAHEYFENVQKEYTHRGGPHVTWSCRATQPSVQSSLPSEYRLPAVLRRAGWHQARGKRSRFAGVGVKCRGGALTARIGRRRQQG</sequence>
<dbReference type="PANTHER" id="PTHR12021:SF10">
    <property type="entry name" value="THYMOSIN BETA-10"/>
    <property type="match status" value="1"/>
</dbReference>
<evidence type="ECO:0000256" key="1">
    <source>
        <dbReference type="ARBA" id="ARBA00004245"/>
    </source>
</evidence>
<evidence type="ECO:0000256" key="8">
    <source>
        <dbReference type="SAM" id="MobiDB-lite"/>
    </source>
</evidence>
<comment type="subcellular location">
    <subcellularLocation>
        <location evidence="1">Cytoplasm</location>
        <location evidence="1">Cytoskeleton</location>
    </subcellularLocation>
</comment>
<evidence type="ECO:0000313" key="9">
    <source>
        <dbReference type="Proteomes" id="UP000245340"/>
    </source>
</evidence>